<comment type="caution">
    <text evidence="1">The sequence shown here is derived from an EMBL/GenBank/DDBJ whole genome shotgun (WGS) entry which is preliminary data.</text>
</comment>
<evidence type="ECO:0000313" key="2">
    <source>
        <dbReference type="Proteomes" id="UP001631993"/>
    </source>
</evidence>
<dbReference type="RefSeq" id="WP_369278445.1">
    <property type="nucleotide sequence ID" value="NZ_JBJVMW010000042.1"/>
</dbReference>
<organism evidence="1 2">
    <name type="scientific">Streptomyces galilaeus</name>
    <dbReference type="NCBI Taxonomy" id="33899"/>
    <lineage>
        <taxon>Bacteria</taxon>
        <taxon>Bacillati</taxon>
        <taxon>Actinomycetota</taxon>
        <taxon>Actinomycetes</taxon>
        <taxon>Kitasatosporales</taxon>
        <taxon>Streptomycetaceae</taxon>
        <taxon>Streptomyces</taxon>
    </lineage>
</organism>
<reference evidence="1 2" key="1">
    <citation type="submission" date="2024-12" db="EMBL/GenBank/DDBJ databases">
        <title>Forecasting of Potato common scab and diversities of Pathogenic streptomyces spp. in china.</title>
        <authorList>
            <person name="Handique U."/>
            <person name="Wu J."/>
        </authorList>
    </citation>
    <scope>NUCLEOTIDE SEQUENCE [LARGE SCALE GENOMIC DNA]</scope>
    <source>
        <strain evidence="1 2">ZRIMU1585</strain>
    </source>
</reference>
<dbReference type="Proteomes" id="UP001631993">
    <property type="component" value="Unassembled WGS sequence"/>
</dbReference>
<evidence type="ECO:0000313" key="1">
    <source>
        <dbReference type="EMBL" id="MFM9653576.1"/>
    </source>
</evidence>
<sequence>MSDNARDWVWEHSQSKGVARLVMLAMAERAYGPECLVVAGSTWLMQRTGASRSTVLTALERLEATGEIASVDKVVGIHSHRVWILPKAIGHTPTPDAGEIVTVTDAVTTEHTDRPDEWTPWAEIERRVRSRVEACVRQATGGTATQ</sequence>
<name>A0ABW9J004_STRGJ</name>
<gene>
    <name evidence="1" type="ORF">ACKI1S_46820</name>
</gene>
<keyword evidence="2" id="KW-1185">Reference proteome</keyword>
<proteinExistence type="predicted"/>
<dbReference type="EMBL" id="JBJVNE010000067">
    <property type="protein sequence ID" value="MFM9653576.1"/>
    <property type="molecule type" value="Genomic_DNA"/>
</dbReference>
<accession>A0ABW9J004</accession>
<evidence type="ECO:0008006" key="3">
    <source>
        <dbReference type="Google" id="ProtNLM"/>
    </source>
</evidence>
<protein>
    <recommendedName>
        <fullName evidence="3">Helix-turn-helix domain-containing protein</fullName>
    </recommendedName>
</protein>